<gene>
    <name evidence="2" type="ORF">IGS68_12690</name>
</gene>
<protein>
    <submittedName>
        <fullName evidence="2">DUF2497 domain-containing protein</fullName>
    </submittedName>
</protein>
<keyword evidence="3" id="KW-1185">Reference proteome</keyword>
<feature type="compositionally biased region" description="Pro residues" evidence="1">
    <location>
        <begin position="35"/>
        <end position="47"/>
    </location>
</feature>
<dbReference type="EMBL" id="CP067420">
    <property type="protein sequence ID" value="QQP92001.1"/>
    <property type="molecule type" value="Genomic_DNA"/>
</dbReference>
<evidence type="ECO:0000256" key="1">
    <source>
        <dbReference type="SAM" id="MobiDB-lite"/>
    </source>
</evidence>
<dbReference type="Proteomes" id="UP000595197">
    <property type="component" value="Chromosome"/>
</dbReference>
<accession>A0ABX7BCA3</accession>
<evidence type="ECO:0000313" key="2">
    <source>
        <dbReference type="EMBL" id="QQP92001.1"/>
    </source>
</evidence>
<sequence length="219" mass="23795">MSDTKSQQEPSMEEILASIRRIISEDTEPAEPSKPEPAPPPPAPAPAPVSAYVAPPPPPPPEEPMDEDVLELTQMVQDDGSVVDVEDPQDDPWARAMDPEPEPEPEEPEPPLSLDTLDDLFDKPAPRRQPVSSYDDDDLVSAPTAAATSAAFAQLASSIGGNRFSGGMQAYGGGPTVEDILKDVMRPLLRDWLDQNLPPMVERMVQREIEKMVRRAQGG</sequence>
<name>A0ABX7BCA3_9PROT</name>
<evidence type="ECO:0000313" key="3">
    <source>
        <dbReference type="Proteomes" id="UP000595197"/>
    </source>
</evidence>
<reference evidence="2" key="1">
    <citation type="submission" date="2021-02" db="EMBL/GenBank/DDBJ databases">
        <title>Skermanella TT6 skin isolate.</title>
        <authorList>
            <person name="Lee K."/>
            <person name="Ganzorig M."/>
        </authorList>
    </citation>
    <scope>NUCLEOTIDE SEQUENCE</scope>
    <source>
        <strain evidence="2">TT6</strain>
    </source>
</reference>
<feature type="region of interest" description="Disordered" evidence="1">
    <location>
        <begin position="1"/>
        <end position="139"/>
    </location>
</feature>
<dbReference type="InterPro" id="IPR019632">
    <property type="entry name" value="DUF2497"/>
</dbReference>
<dbReference type="Pfam" id="PF10691">
    <property type="entry name" value="DUF2497"/>
    <property type="match status" value="1"/>
</dbReference>
<feature type="compositionally biased region" description="Acidic residues" evidence="1">
    <location>
        <begin position="99"/>
        <end position="109"/>
    </location>
</feature>
<organism evidence="2 3">
    <name type="scientific">Skermanella cutis</name>
    <dbReference type="NCBI Taxonomy" id="2775420"/>
    <lineage>
        <taxon>Bacteria</taxon>
        <taxon>Pseudomonadati</taxon>
        <taxon>Pseudomonadota</taxon>
        <taxon>Alphaproteobacteria</taxon>
        <taxon>Rhodospirillales</taxon>
        <taxon>Azospirillaceae</taxon>
        <taxon>Skermanella</taxon>
    </lineage>
</organism>
<feature type="compositionally biased region" description="Polar residues" evidence="1">
    <location>
        <begin position="1"/>
        <end position="10"/>
    </location>
</feature>
<dbReference type="RefSeq" id="WP_201080499.1">
    <property type="nucleotide sequence ID" value="NZ_CP067420.1"/>
</dbReference>
<proteinExistence type="predicted"/>